<comment type="caution">
    <text evidence="2">The sequence shown here is derived from an EMBL/GenBank/DDBJ whole genome shotgun (WGS) entry which is preliminary data.</text>
</comment>
<reference evidence="2 3" key="1">
    <citation type="submission" date="2019-12" db="EMBL/GenBank/DDBJ databases">
        <authorList>
            <person name="Li M."/>
        </authorList>
    </citation>
    <scope>NUCLEOTIDE SEQUENCE [LARGE SCALE GENOMIC DNA]</scope>
    <source>
        <strain evidence="2 3">GBMRC 2024</strain>
    </source>
</reference>
<dbReference type="Pfam" id="PF02036">
    <property type="entry name" value="SCP2"/>
    <property type="match status" value="1"/>
</dbReference>
<keyword evidence="3" id="KW-1185">Reference proteome</keyword>
<dbReference type="Gene3D" id="3.30.1050.10">
    <property type="entry name" value="SCP2 sterol-binding domain"/>
    <property type="match status" value="1"/>
</dbReference>
<dbReference type="RefSeq" id="WP_160893041.1">
    <property type="nucleotide sequence ID" value="NZ_WUMU01000005.1"/>
</dbReference>
<dbReference type="InterPro" id="IPR036527">
    <property type="entry name" value="SCP2_sterol-bd_dom_sf"/>
</dbReference>
<sequence>MSKVIPAAVDALNRKIGGKAFDGVAKFVILGEGAIIVDAAGARAAAEDEEAEVTLSAEQEVFEDLLAGDLSPTTAFMTGKLKLDGSMPLAMKLGGVLSS</sequence>
<dbReference type="AlphaFoldDB" id="A0A6L7G4L5"/>
<evidence type="ECO:0000313" key="2">
    <source>
        <dbReference type="EMBL" id="MXN17573.1"/>
    </source>
</evidence>
<gene>
    <name evidence="2" type="ORF">GR170_06995</name>
</gene>
<evidence type="ECO:0000259" key="1">
    <source>
        <dbReference type="Pfam" id="PF02036"/>
    </source>
</evidence>
<dbReference type="Proteomes" id="UP000477911">
    <property type="component" value="Unassembled WGS sequence"/>
</dbReference>
<accession>A0A6L7G4L5</accession>
<feature type="domain" description="SCP2" evidence="1">
    <location>
        <begin position="19"/>
        <end position="97"/>
    </location>
</feature>
<dbReference type="EMBL" id="WUMU01000005">
    <property type="protein sequence ID" value="MXN17573.1"/>
    <property type="molecule type" value="Genomic_DNA"/>
</dbReference>
<dbReference type="SUPFAM" id="SSF55718">
    <property type="entry name" value="SCP-like"/>
    <property type="match status" value="1"/>
</dbReference>
<protein>
    <submittedName>
        <fullName evidence="2">Sterol carrier family protein</fullName>
    </submittedName>
</protein>
<organism evidence="2 3">
    <name type="scientific">Pseudooceanicola albus</name>
    <dbReference type="NCBI Taxonomy" id="2692189"/>
    <lineage>
        <taxon>Bacteria</taxon>
        <taxon>Pseudomonadati</taxon>
        <taxon>Pseudomonadota</taxon>
        <taxon>Alphaproteobacteria</taxon>
        <taxon>Rhodobacterales</taxon>
        <taxon>Paracoccaceae</taxon>
        <taxon>Pseudooceanicola</taxon>
    </lineage>
</organism>
<dbReference type="InterPro" id="IPR003033">
    <property type="entry name" value="SCP2_sterol-bd_dom"/>
</dbReference>
<proteinExistence type="predicted"/>
<evidence type="ECO:0000313" key="3">
    <source>
        <dbReference type="Proteomes" id="UP000477911"/>
    </source>
</evidence>
<name>A0A6L7G4L5_9RHOB</name>